<keyword evidence="2" id="KW-0547">Nucleotide-binding</keyword>
<evidence type="ECO:0000259" key="5">
    <source>
        <dbReference type="Pfam" id="PF04263"/>
    </source>
</evidence>
<protein>
    <recommendedName>
        <fullName evidence="5">Thiamin pyrophosphokinase catalytic domain-containing protein</fullName>
    </recommendedName>
</protein>
<dbReference type="GO" id="GO:0005524">
    <property type="term" value="F:ATP binding"/>
    <property type="evidence" value="ECO:0007669"/>
    <property type="project" value="UniProtKB-KW"/>
</dbReference>
<dbReference type="InterPro" id="IPR036759">
    <property type="entry name" value="TPK_catalytic_sf"/>
</dbReference>
<dbReference type="PANTHER" id="PTHR13622:SF8">
    <property type="entry name" value="THIAMIN PYROPHOSPHOKINASE 1"/>
    <property type="match status" value="1"/>
</dbReference>
<sequence length="99" mass="11602">MSQVTEWTPLTLLHDSYDEKIVLILLNQPITPMIKIFKYLWQKAVLKVFVDGAANEVYNHLSKEDFLPDLITGDFDSIRPEVKEHYRQKVIFFLSSLSM</sequence>
<dbReference type="GO" id="GO:0004788">
    <property type="term" value="F:thiamine diphosphokinase activity"/>
    <property type="evidence" value="ECO:0007669"/>
    <property type="project" value="InterPro"/>
</dbReference>
<dbReference type="InterPro" id="IPR007371">
    <property type="entry name" value="TPK_catalytic"/>
</dbReference>
<evidence type="ECO:0000256" key="2">
    <source>
        <dbReference type="ARBA" id="ARBA00022741"/>
    </source>
</evidence>
<dbReference type="Gene3D" id="3.40.50.10240">
    <property type="entry name" value="Thiamin pyrophosphokinase, catalytic domain"/>
    <property type="match status" value="1"/>
</dbReference>
<keyword evidence="1" id="KW-0808">Transferase</keyword>
<gene>
    <name evidence="6" type="ORF">OCBIM_22038733mg</name>
</gene>
<dbReference type="PANTHER" id="PTHR13622">
    <property type="entry name" value="THIAMIN PYROPHOSPHOKINASE"/>
    <property type="match status" value="1"/>
</dbReference>
<keyword evidence="4" id="KW-0067">ATP-binding</keyword>
<dbReference type="GO" id="GO:0016301">
    <property type="term" value="F:kinase activity"/>
    <property type="evidence" value="ECO:0007669"/>
    <property type="project" value="UniProtKB-KW"/>
</dbReference>
<evidence type="ECO:0000256" key="3">
    <source>
        <dbReference type="ARBA" id="ARBA00022777"/>
    </source>
</evidence>
<evidence type="ECO:0000256" key="4">
    <source>
        <dbReference type="ARBA" id="ARBA00022840"/>
    </source>
</evidence>
<accession>A0A0L8I1I1</accession>
<dbReference type="EMBL" id="KQ416764">
    <property type="protein sequence ID" value="KOF95358.1"/>
    <property type="molecule type" value="Genomic_DNA"/>
</dbReference>
<feature type="domain" description="Thiamin pyrophosphokinase catalytic" evidence="5">
    <location>
        <begin position="37"/>
        <end position="90"/>
    </location>
</feature>
<reference evidence="6" key="1">
    <citation type="submission" date="2015-07" db="EMBL/GenBank/DDBJ databases">
        <title>MeaNS - Measles Nucleotide Surveillance Program.</title>
        <authorList>
            <person name="Tran T."/>
            <person name="Druce J."/>
        </authorList>
    </citation>
    <scope>NUCLEOTIDE SEQUENCE</scope>
    <source>
        <strain evidence="6">UCB-OBI-ISO-001</strain>
        <tissue evidence="6">Gonad</tissue>
    </source>
</reference>
<organism evidence="6">
    <name type="scientific">Octopus bimaculoides</name>
    <name type="common">California two-spotted octopus</name>
    <dbReference type="NCBI Taxonomy" id="37653"/>
    <lineage>
        <taxon>Eukaryota</taxon>
        <taxon>Metazoa</taxon>
        <taxon>Spiralia</taxon>
        <taxon>Lophotrochozoa</taxon>
        <taxon>Mollusca</taxon>
        <taxon>Cephalopoda</taxon>
        <taxon>Coleoidea</taxon>
        <taxon>Octopodiformes</taxon>
        <taxon>Octopoda</taxon>
        <taxon>Incirrata</taxon>
        <taxon>Octopodidae</taxon>
        <taxon>Octopus</taxon>
    </lineage>
</organism>
<dbReference type="GO" id="GO:0009229">
    <property type="term" value="P:thiamine diphosphate biosynthetic process"/>
    <property type="evidence" value="ECO:0007669"/>
    <property type="project" value="InterPro"/>
</dbReference>
<dbReference type="SUPFAM" id="SSF63999">
    <property type="entry name" value="Thiamin pyrophosphokinase, catalytic domain"/>
    <property type="match status" value="1"/>
</dbReference>
<dbReference type="Pfam" id="PF04263">
    <property type="entry name" value="TPK_catalytic"/>
    <property type="match status" value="1"/>
</dbReference>
<evidence type="ECO:0000256" key="1">
    <source>
        <dbReference type="ARBA" id="ARBA00022679"/>
    </source>
</evidence>
<name>A0A0L8I1I1_OCTBM</name>
<dbReference type="STRING" id="37653.A0A0L8I1I1"/>
<evidence type="ECO:0000313" key="6">
    <source>
        <dbReference type="EMBL" id="KOF95358.1"/>
    </source>
</evidence>
<proteinExistence type="predicted"/>
<dbReference type="OrthoDB" id="25149at2759"/>
<dbReference type="AlphaFoldDB" id="A0A0L8I1I1"/>
<keyword evidence="3" id="KW-0418">Kinase</keyword>